<proteinExistence type="inferred from homology"/>
<evidence type="ECO:0000313" key="14">
    <source>
        <dbReference type="Proteomes" id="UP000218231"/>
    </source>
</evidence>
<dbReference type="SUPFAM" id="SSF53067">
    <property type="entry name" value="Actin-like ATPase domain"/>
    <property type="match status" value="1"/>
</dbReference>
<dbReference type="Pfam" id="PF21687">
    <property type="entry name" value="T2SSK_1st"/>
    <property type="match status" value="1"/>
</dbReference>
<dbReference type="GO" id="GO:0005886">
    <property type="term" value="C:plasma membrane"/>
    <property type="evidence" value="ECO:0007669"/>
    <property type="project" value="UniProtKB-SubCell"/>
</dbReference>
<keyword evidence="14" id="KW-1185">Reference proteome</keyword>
<protein>
    <submittedName>
        <fullName evidence="13">Uncharacterized protein</fullName>
    </submittedName>
</protein>
<dbReference type="InterPro" id="IPR038072">
    <property type="entry name" value="GspK_central_sf"/>
</dbReference>
<feature type="domain" description="GspL cytoplasmic actin-ATPase-like" evidence="11">
    <location>
        <begin position="279"/>
        <end position="413"/>
    </location>
</feature>
<dbReference type="NCBIfam" id="NF037980">
    <property type="entry name" value="T2SS_GspK"/>
    <property type="match status" value="1"/>
</dbReference>
<dbReference type="EMBL" id="LIAE01010117">
    <property type="protein sequence ID" value="PAV66339.1"/>
    <property type="molecule type" value="Genomic_DNA"/>
</dbReference>
<evidence type="ECO:0000256" key="4">
    <source>
        <dbReference type="ARBA" id="ARBA00022475"/>
    </source>
</evidence>
<evidence type="ECO:0000313" key="13">
    <source>
        <dbReference type="EMBL" id="PAV66339.1"/>
    </source>
</evidence>
<keyword evidence="9" id="KW-0472">Membrane</keyword>
<keyword evidence="7" id="KW-0653">Protein transport</keyword>
<keyword evidence="8" id="KW-1133">Transmembrane helix</keyword>
<evidence type="ECO:0000256" key="9">
    <source>
        <dbReference type="ARBA" id="ARBA00023136"/>
    </source>
</evidence>
<dbReference type="Gene3D" id="3.30.420.380">
    <property type="match status" value="1"/>
</dbReference>
<keyword evidence="5" id="KW-0997">Cell inner membrane</keyword>
<dbReference type="Pfam" id="PF03934">
    <property type="entry name" value="T2SSK"/>
    <property type="match status" value="1"/>
</dbReference>
<accession>A0A2A2JXQ8</accession>
<evidence type="ECO:0000256" key="3">
    <source>
        <dbReference type="ARBA" id="ARBA00022448"/>
    </source>
</evidence>
<dbReference type="InterPro" id="IPR049179">
    <property type="entry name" value="T2SSK_SAM-like_2nd"/>
</dbReference>
<dbReference type="PANTHER" id="PTHR38831">
    <property type="entry name" value="TYPE II SECRETION SYSTEM PROTEIN K"/>
    <property type="match status" value="1"/>
</dbReference>
<dbReference type="PANTHER" id="PTHR38831:SF1">
    <property type="entry name" value="TYPE II SECRETION SYSTEM PROTEIN K-RELATED"/>
    <property type="match status" value="1"/>
</dbReference>
<evidence type="ECO:0000259" key="12">
    <source>
        <dbReference type="Pfam" id="PF21687"/>
    </source>
</evidence>
<dbReference type="Proteomes" id="UP000218231">
    <property type="component" value="Unassembled WGS sequence"/>
</dbReference>
<dbReference type="STRING" id="2018661.A0A2A2JXQ8"/>
<evidence type="ECO:0000256" key="6">
    <source>
        <dbReference type="ARBA" id="ARBA00022692"/>
    </source>
</evidence>
<comment type="caution">
    <text evidence="13">The sequence shown here is derived from an EMBL/GenBank/DDBJ whole genome shotgun (WGS) entry which is preliminary data.</text>
</comment>
<dbReference type="Pfam" id="PF05134">
    <property type="entry name" value="T2SSL"/>
    <property type="match status" value="1"/>
</dbReference>
<evidence type="ECO:0000256" key="7">
    <source>
        <dbReference type="ARBA" id="ARBA00022927"/>
    </source>
</evidence>
<keyword evidence="3" id="KW-0813">Transport</keyword>
<dbReference type="CDD" id="cd24017">
    <property type="entry name" value="ASKHA_T2SSL_N"/>
    <property type="match status" value="1"/>
</dbReference>
<evidence type="ECO:0000259" key="11">
    <source>
        <dbReference type="Pfam" id="PF05134"/>
    </source>
</evidence>
<evidence type="ECO:0000256" key="2">
    <source>
        <dbReference type="ARBA" id="ARBA00007246"/>
    </source>
</evidence>
<organism evidence="13 14">
    <name type="scientific">Diploscapter pachys</name>
    <dbReference type="NCBI Taxonomy" id="2018661"/>
    <lineage>
        <taxon>Eukaryota</taxon>
        <taxon>Metazoa</taxon>
        <taxon>Ecdysozoa</taxon>
        <taxon>Nematoda</taxon>
        <taxon>Chromadorea</taxon>
        <taxon>Rhabditida</taxon>
        <taxon>Rhabditina</taxon>
        <taxon>Rhabditomorpha</taxon>
        <taxon>Rhabditoidea</taxon>
        <taxon>Rhabditidae</taxon>
        <taxon>Diploscapter</taxon>
    </lineage>
</organism>
<evidence type="ECO:0000259" key="10">
    <source>
        <dbReference type="Pfam" id="PF03934"/>
    </source>
</evidence>
<dbReference type="InterPro" id="IPR007812">
    <property type="entry name" value="T2SS_protein-GspL"/>
</dbReference>
<dbReference type="InterPro" id="IPR024230">
    <property type="entry name" value="GspL_cyto_dom"/>
</dbReference>
<reference evidence="13 14" key="1">
    <citation type="journal article" date="2017" name="Curr. Biol.">
        <title>Genome architecture and evolution of a unichromosomal asexual nematode.</title>
        <authorList>
            <person name="Fradin H."/>
            <person name="Zegar C."/>
            <person name="Gutwein M."/>
            <person name="Lucas J."/>
            <person name="Kovtun M."/>
            <person name="Corcoran D."/>
            <person name="Baugh L.R."/>
            <person name="Kiontke K."/>
            <person name="Gunsalus K."/>
            <person name="Fitch D.H."/>
            <person name="Piano F."/>
        </authorList>
    </citation>
    <scope>NUCLEOTIDE SEQUENCE [LARGE SCALE GENOMIC DNA]</scope>
    <source>
        <strain evidence="13">PF1309</strain>
    </source>
</reference>
<comment type="subcellular location">
    <subcellularLocation>
        <location evidence="1">Cell inner membrane</location>
    </subcellularLocation>
</comment>
<sequence>MLGDAPDRVTLAGGWSGRPFGLPLPGGGLAVARVRDGGNCFNLNGLVSRLAPNLYTSSQNFAQRLQFVRLMQAIGVPSQAADHIAAATADWIDSDGDQQGNGAEDPVYLARSVPYRTAGTLMADPSELRAVDGVTPDIYAKLRPWICTLPKAEPATININTLTPEQAPLVAMLFPGTLSVEAARGMILRRPPDGFRDASTFLNLAGNGAAPEGGGGLGVKTTWFALAIDPSSRAARGTAMGRRIMTTLLFLPAGDAPYRWLRLAEDGEIAEGEGLPAVPEERIVAVAPAQDVTLHWADLPARSLAQSIAAARLLVADASATPIHELHVAVGDAEEGNGERPIAVVGSAVMAAWLADLAALGIDPAAMVPAPLLLPRPEEGYLRAMVGGAALVRGRTSGFADEARLTDLVVGDAPIETLPRSALDPVIATAAATPPLDLRQGPFARRRRIGIDWPLVRRLAIMGAGILALTLAIDLVRIGKYSFGADAINARTEALARTGLPRGETVTDVDRQLAERLSAVRGPVERRLAHRRRCRARIAADRP</sequence>
<evidence type="ECO:0000256" key="5">
    <source>
        <dbReference type="ARBA" id="ARBA00022519"/>
    </source>
</evidence>
<dbReference type="GO" id="GO:0009306">
    <property type="term" value="P:protein secretion"/>
    <property type="evidence" value="ECO:0007669"/>
    <property type="project" value="InterPro"/>
</dbReference>
<dbReference type="OrthoDB" id="10588713at2759"/>
<evidence type="ECO:0000256" key="1">
    <source>
        <dbReference type="ARBA" id="ARBA00004533"/>
    </source>
</evidence>
<gene>
    <name evidence="13" type="ORF">WR25_18404</name>
</gene>
<dbReference type="Gene3D" id="1.10.40.60">
    <property type="entry name" value="EpsJ-like"/>
    <property type="match status" value="2"/>
</dbReference>
<feature type="domain" description="T2SS protein K first SAM-like" evidence="12">
    <location>
        <begin position="39"/>
        <end position="151"/>
    </location>
</feature>
<dbReference type="SUPFAM" id="SSF158544">
    <property type="entry name" value="GspK insert domain-like"/>
    <property type="match status" value="2"/>
</dbReference>
<dbReference type="Gene3D" id="3.30.1300.30">
    <property type="entry name" value="GSPII I/J protein-like"/>
    <property type="match status" value="1"/>
</dbReference>
<dbReference type="InterPro" id="IPR005628">
    <property type="entry name" value="GspK"/>
</dbReference>
<name>A0A2A2JXQ8_9BILA</name>
<keyword evidence="4" id="KW-1003">Cell membrane</keyword>
<feature type="domain" description="T2SS protein K second SAM-like" evidence="10">
    <location>
        <begin position="157"/>
        <end position="206"/>
    </location>
</feature>
<dbReference type="InterPro" id="IPR049031">
    <property type="entry name" value="T2SSK_SAM-like_1st"/>
</dbReference>
<comment type="similarity">
    <text evidence="2">Belongs to the GSP K family.</text>
</comment>
<dbReference type="AlphaFoldDB" id="A0A2A2JXQ8"/>
<keyword evidence="6" id="KW-0812">Transmembrane</keyword>
<dbReference type="NCBIfam" id="TIGR01709">
    <property type="entry name" value="typeII_sec_gspL"/>
    <property type="match status" value="1"/>
</dbReference>
<evidence type="ECO:0000256" key="8">
    <source>
        <dbReference type="ARBA" id="ARBA00022989"/>
    </source>
</evidence>
<dbReference type="InterPro" id="IPR043129">
    <property type="entry name" value="ATPase_NBD"/>
</dbReference>